<organism evidence="3 4">
    <name type="scientific">Azospirillum argentinense</name>
    <dbReference type="NCBI Taxonomy" id="2970906"/>
    <lineage>
        <taxon>Bacteria</taxon>
        <taxon>Pseudomonadati</taxon>
        <taxon>Pseudomonadota</taxon>
        <taxon>Alphaproteobacteria</taxon>
        <taxon>Rhodospirillales</taxon>
        <taxon>Azospirillaceae</taxon>
        <taxon>Azospirillum</taxon>
    </lineage>
</organism>
<dbReference type="GO" id="GO:0016874">
    <property type="term" value="F:ligase activity"/>
    <property type="evidence" value="ECO:0007669"/>
    <property type="project" value="UniProtKB-KW"/>
</dbReference>
<keyword evidence="3" id="KW-0436">Ligase</keyword>
<dbReference type="Proteomes" id="UP000298595">
    <property type="component" value="Plasmid p5"/>
</dbReference>
<geneLocation type="plasmid" evidence="3 4">
    <name>p5</name>
</geneLocation>
<feature type="domain" description="AMP-binding enzyme C-terminal" evidence="2">
    <location>
        <begin position="434"/>
        <end position="506"/>
    </location>
</feature>
<dbReference type="KEGG" id="aare:D3093_34175"/>
<dbReference type="Gene3D" id="3.40.50.12780">
    <property type="entry name" value="N-terminal domain of ligase-like"/>
    <property type="match status" value="1"/>
</dbReference>
<dbReference type="NCBIfam" id="TIGR01733">
    <property type="entry name" value="AA-adenyl-dom"/>
    <property type="match status" value="1"/>
</dbReference>
<dbReference type="InterPro" id="IPR045851">
    <property type="entry name" value="AMP-bd_C_sf"/>
</dbReference>
<dbReference type="PANTHER" id="PTHR45527">
    <property type="entry name" value="NONRIBOSOMAL PEPTIDE SYNTHETASE"/>
    <property type="match status" value="1"/>
</dbReference>
<accession>A0A4D8Q094</accession>
<dbReference type="PROSITE" id="PS00455">
    <property type="entry name" value="AMP_BINDING"/>
    <property type="match status" value="1"/>
</dbReference>
<proteinExistence type="predicted"/>
<dbReference type="AlphaFoldDB" id="A0A4D8Q094"/>
<dbReference type="GO" id="GO:0031177">
    <property type="term" value="F:phosphopantetheine binding"/>
    <property type="evidence" value="ECO:0007669"/>
    <property type="project" value="TreeGrafter"/>
</dbReference>
<dbReference type="EMBL" id="CP032326">
    <property type="protein sequence ID" value="QCO00280.1"/>
    <property type="molecule type" value="Genomic_DNA"/>
</dbReference>
<dbReference type="InterPro" id="IPR042099">
    <property type="entry name" value="ANL_N_sf"/>
</dbReference>
<dbReference type="Pfam" id="PF00501">
    <property type="entry name" value="AMP-binding"/>
    <property type="match status" value="1"/>
</dbReference>
<dbReference type="GO" id="GO:0044550">
    <property type="term" value="P:secondary metabolite biosynthetic process"/>
    <property type="evidence" value="ECO:0007669"/>
    <property type="project" value="TreeGrafter"/>
</dbReference>
<dbReference type="GO" id="GO:0043041">
    <property type="term" value="P:amino acid activation for nonribosomal peptide biosynthetic process"/>
    <property type="evidence" value="ECO:0007669"/>
    <property type="project" value="TreeGrafter"/>
</dbReference>
<dbReference type="SUPFAM" id="SSF56801">
    <property type="entry name" value="Acetyl-CoA synthetase-like"/>
    <property type="match status" value="1"/>
</dbReference>
<dbReference type="InterPro" id="IPR000873">
    <property type="entry name" value="AMP-dep_synth/lig_dom"/>
</dbReference>
<reference evidence="3 4" key="1">
    <citation type="submission" date="2018-09" db="EMBL/GenBank/DDBJ databases">
        <title>Whole genome based analysis of evolution and adaptive divergence in Indian and Brazilian strains of Azospirillum brasilense.</title>
        <authorList>
            <person name="Singh C."/>
            <person name="Tripathi A.K."/>
        </authorList>
    </citation>
    <scope>NUCLEOTIDE SEQUENCE [LARGE SCALE GENOMIC DNA]</scope>
    <source>
        <strain evidence="3 4">MTCC4035</strain>
        <plasmid evidence="3 4">p5</plasmid>
    </source>
</reference>
<dbReference type="PANTHER" id="PTHR45527:SF1">
    <property type="entry name" value="FATTY ACID SYNTHASE"/>
    <property type="match status" value="1"/>
</dbReference>
<dbReference type="Pfam" id="PF13193">
    <property type="entry name" value="AMP-binding_C"/>
    <property type="match status" value="1"/>
</dbReference>
<dbReference type="InterPro" id="IPR020845">
    <property type="entry name" value="AMP-binding_CS"/>
</dbReference>
<evidence type="ECO:0000259" key="2">
    <source>
        <dbReference type="Pfam" id="PF13193"/>
    </source>
</evidence>
<dbReference type="InterPro" id="IPR010071">
    <property type="entry name" value="AA_adenyl_dom"/>
</dbReference>
<evidence type="ECO:0000259" key="1">
    <source>
        <dbReference type="Pfam" id="PF00501"/>
    </source>
</evidence>
<name>A0A4D8Q094_9PROT</name>
<evidence type="ECO:0000313" key="3">
    <source>
        <dbReference type="EMBL" id="QCO00280.1"/>
    </source>
</evidence>
<sequence>METTRDLAELFDKAAAEHGPRTAIRSVYGSLSYKALASAARALGGAIHDTVGSQRRVAIVCSRRPSSYIAVLATLYSRNAYVPVGRHHPPGRNAGIVDQARTDLVLCHVNDLPAAMQAIAAMKTAPPPIILIDDEGSFERRVVDRTGCPGPGHGEHAGNLAYVMFTSGSTGQPKGVPVRHESVLHFVATNAARYDFTENDVFSQTFELTFDLSVFDMFMAWVHGACLCVPRDLQMVSPSQYVTENGITVWFSVPSLISVMRRTGVLRPGCFLGLRWSLFCGEPLPVDAAQAWSAAAPLSAVENLYGPTELTIACSAHRWAPDPHEALSSGGIVPIGRPYDGLRWAVTDLDGQSVPVGAYGELCVAGPQNFPGYWFAPERTLAAHRFVAEPDGSASLYYRTGDRVRVLASGELEFAGRLDHQVKVNGYRVELGDVEAALRQCSGVIEAVAFGWPVRDAVCEGLVAFVSGNVHDGASLRKDLLHRLPSYMVPNEIRVMERLPVNSNGKIDRKSLTAALND</sequence>
<dbReference type="Gene3D" id="3.30.300.30">
    <property type="match status" value="1"/>
</dbReference>
<gene>
    <name evidence="3" type="ORF">D3093_34175</name>
</gene>
<feature type="domain" description="AMP-dependent synthetase/ligase" evidence="1">
    <location>
        <begin position="11"/>
        <end position="374"/>
    </location>
</feature>
<evidence type="ECO:0000313" key="4">
    <source>
        <dbReference type="Proteomes" id="UP000298595"/>
    </source>
</evidence>
<protein>
    <submittedName>
        <fullName evidence="3">D-alanine--poly(Phosphoribitol) ligase</fullName>
    </submittedName>
</protein>
<dbReference type="InterPro" id="IPR025110">
    <property type="entry name" value="AMP-bd_C"/>
</dbReference>
<keyword evidence="3" id="KW-0614">Plasmid</keyword>
<dbReference type="GO" id="GO:0005737">
    <property type="term" value="C:cytoplasm"/>
    <property type="evidence" value="ECO:0007669"/>
    <property type="project" value="TreeGrafter"/>
</dbReference>